<protein>
    <submittedName>
        <fullName evidence="2">Uncharacterized protein</fullName>
    </submittedName>
</protein>
<accession>A0A2T9Z3N0</accession>
<keyword evidence="1" id="KW-1133">Transmembrane helix</keyword>
<organism evidence="2 3">
    <name type="scientific">Furculomyces boomerangus</name>
    <dbReference type="NCBI Taxonomy" id="61424"/>
    <lineage>
        <taxon>Eukaryota</taxon>
        <taxon>Fungi</taxon>
        <taxon>Fungi incertae sedis</taxon>
        <taxon>Zoopagomycota</taxon>
        <taxon>Kickxellomycotina</taxon>
        <taxon>Harpellomycetes</taxon>
        <taxon>Harpellales</taxon>
        <taxon>Harpellaceae</taxon>
        <taxon>Furculomyces</taxon>
    </lineage>
</organism>
<reference evidence="2 3" key="1">
    <citation type="journal article" date="2018" name="MBio">
        <title>Comparative Genomics Reveals the Core Gene Toolbox for the Fungus-Insect Symbiosis.</title>
        <authorList>
            <person name="Wang Y."/>
            <person name="Stata M."/>
            <person name="Wang W."/>
            <person name="Stajich J.E."/>
            <person name="White M.M."/>
            <person name="Moncalvo J.M."/>
        </authorList>
    </citation>
    <scope>NUCLEOTIDE SEQUENCE [LARGE SCALE GENOMIC DNA]</scope>
    <source>
        <strain evidence="2 3">AUS-77-4</strain>
    </source>
</reference>
<sequence length="82" mass="9407">IWSVEKIKKEAIYNSTLWGAFGFMFANVFGRKVLNFSPKTNLASSIVTMLVSGVFYHGIYKKDLMKMRKKLLLETSNEDPNL</sequence>
<evidence type="ECO:0000256" key="1">
    <source>
        <dbReference type="SAM" id="Phobius"/>
    </source>
</evidence>
<feature type="transmembrane region" description="Helical" evidence="1">
    <location>
        <begin position="12"/>
        <end position="30"/>
    </location>
</feature>
<feature type="transmembrane region" description="Helical" evidence="1">
    <location>
        <begin position="42"/>
        <end position="60"/>
    </location>
</feature>
<name>A0A2T9Z3N0_9FUNG</name>
<evidence type="ECO:0000313" key="2">
    <source>
        <dbReference type="EMBL" id="PVU99154.1"/>
    </source>
</evidence>
<gene>
    <name evidence="2" type="ORF">BB559_000957</name>
</gene>
<dbReference type="EMBL" id="MBFT01000050">
    <property type="protein sequence ID" value="PVU99154.1"/>
    <property type="molecule type" value="Genomic_DNA"/>
</dbReference>
<feature type="non-terminal residue" evidence="2">
    <location>
        <position position="1"/>
    </location>
</feature>
<dbReference type="Proteomes" id="UP000245699">
    <property type="component" value="Unassembled WGS sequence"/>
</dbReference>
<evidence type="ECO:0000313" key="3">
    <source>
        <dbReference type="Proteomes" id="UP000245699"/>
    </source>
</evidence>
<keyword evidence="1" id="KW-0812">Transmembrane</keyword>
<keyword evidence="1" id="KW-0472">Membrane</keyword>
<keyword evidence="3" id="KW-1185">Reference proteome</keyword>
<proteinExistence type="predicted"/>
<dbReference type="AlphaFoldDB" id="A0A2T9Z3N0"/>
<comment type="caution">
    <text evidence="2">The sequence shown here is derived from an EMBL/GenBank/DDBJ whole genome shotgun (WGS) entry which is preliminary data.</text>
</comment>